<proteinExistence type="predicted"/>
<name>A0A421B2Y6_9PSEU</name>
<dbReference type="AlphaFoldDB" id="A0A421B2Y6"/>
<keyword evidence="2" id="KW-1185">Reference proteome</keyword>
<evidence type="ECO:0000313" key="1">
    <source>
        <dbReference type="EMBL" id="RLK58772.1"/>
    </source>
</evidence>
<dbReference type="Proteomes" id="UP000282454">
    <property type="component" value="Unassembled WGS sequence"/>
</dbReference>
<reference evidence="1 2" key="1">
    <citation type="submission" date="2018-10" db="EMBL/GenBank/DDBJ databases">
        <title>Genomic Encyclopedia of Archaeal and Bacterial Type Strains, Phase II (KMG-II): from individual species to whole genera.</title>
        <authorList>
            <person name="Goeker M."/>
        </authorList>
    </citation>
    <scope>NUCLEOTIDE SEQUENCE [LARGE SCALE GENOMIC DNA]</scope>
    <source>
        <strain evidence="1 2">DSM 45657</strain>
    </source>
</reference>
<evidence type="ECO:0000313" key="2">
    <source>
        <dbReference type="Proteomes" id="UP000282454"/>
    </source>
</evidence>
<dbReference type="OrthoDB" id="9803379at2"/>
<comment type="caution">
    <text evidence="1">The sequence shown here is derived from an EMBL/GenBank/DDBJ whole genome shotgun (WGS) entry which is preliminary data.</text>
</comment>
<dbReference type="EMBL" id="RCDD01000002">
    <property type="protein sequence ID" value="RLK58772.1"/>
    <property type="molecule type" value="Genomic_DNA"/>
</dbReference>
<accession>A0A421B2Y6</accession>
<dbReference type="RefSeq" id="WP_121391567.1">
    <property type="nucleotide sequence ID" value="NZ_RCDD01000002.1"/>
</dbReference>
<organism evidence="1 2">
    <name type="scientific">Actinokineospora cianjurensis</name>
    <dbReference type="NCBI Taxonomy" id="585224"/>
    <lineage>
        <taxon>Bacteria</taxon>
        <taxon>Bacillati</taxon>
        <taxon>Actinomycetota</taxon>
        <taxon>Actinomycetes</taxon>
        <taxon>Pseudonocardiales</taxon>
        <taxon>Pseudonocardiaceae</taxon>
        <taxon>Actinokineospora</taxon>
    </lineage>
</organism>
<sequence length="59" mass="6803">MDAGNHFLGEFRRTREMIDADLGLKYERRLDVVELLHVTEALDSSLKLLLGRMGSIWLT</sequence>
<protein>
    <submittedName>
        <fullName evidence="1">Uncharacterized protein</fullName>
    </submittedName>
</protein>
<gene>
    <name evidence="1" type="ORF">CLV68_3247</name>
</gene>